<sequence>MAAEDFIKSIQPKLTEWRRHFHKNPELGFMEYRTTCTIGKELEQLGFKVYAGKDALDSKSRYGVPSLSDLENQEQQAKDSGIDTEWAEKMHGGHTGLVAVWDTQKPGTHAAFRFDIDALPIEEAEDEHHFPFQHNFTSNEKGVMHACGHDGHTTIGLGLAHYIASHHNELNGKFTLLFQPAEEGGRGAKAMTDKGWLDGVDTFYSGHIGIHSLPVGTVAASTKGFLASSKLNVQFKGQSSHAGMKPEDGRNALLAAATAAVQLYTIPRHSDGVSRINVGKLIAGNGRNIISDRGYLELETRGETQAINRFMQKEAKRMIEAAASMHDTKAEIEFVGETEEMVCDEDLVPFITEVVQPSSFIKEVQPVAFVSGSEDASFMMNAVQTQGGQATYMLFGTQLPDNHHSPAFDFEEDVLTVAVDTYIHIVKGGNSIA</sequence>
<dbReference type="NCBIfam" id="TIGR01891">
    <property type="entry name" value="amidohydrolases"/>
    <property type="match status" value="1"/>
</dbReference>
<dbReference type="PIRSF" id="PIRSF005962">
    <property type="entry name" value="Pept_M20D_amidohydro"/>
    <property type="match status" value="1"/>
</dbReference>
<dbReference type="InterPro" id="IPR002933">
    <property type="entry name" value="Peptidase_M20"/>
</dbReference>
<evidence type="ECO:0000259" key="1">
    <source>
        <dbReference type="Pfam" id="PF07687"/>
    </source>
</evidence>
<dbReference type="InterPro" id="IPR036264">
    <property type="entry name" value="Bact_exopeptidase_dim_dom"/>
</dbReference>
<dbReference type="SUPFAM" id="SSF53187">
    <property type="entry name" value="Zn-dependent exopeptidases"/>
    <property type="match status" value="1"/>
</dbReference>
<proteinExistence type="predicted"/>
<comment type="caution">
    <text evidence="2">The sequence shown here is derived from an EMBL/GenBank/DDBJ whole genome shotgun (WGS) entry which is preliminary data.</text>
</comment>
<accession>A0ABW2K0J8</accession>
<gene>
    <name evidence="2" type="ORF">ACFQMN_02185</name>
</gene>
<protein>
    <submittedName>
        <fullName evidence="2">Amidohydrolase</fullName>
    </submittedName>
</protein>
<evidence type="ECO:0000313" key="3">
    <source>
        <dbReference type="Proteomes" id="UP001596494"/>
    </source>
</evidence>
<dbReference type="PANTHER" id="PTHR30575:SF3">
    <property type="entry name" value="PEPTIDASE M20 DIMERISATION DOMAIN-CONTAINING PROTEIN"/>
    <property type="match status" value="1"/>
</dbReference>
<dbReference type="Gene3D" id="3.40.630.10">
    <property type="entry name" value="Zn peptidases"/>
    <property type="match status" value="2"/>
</dbReference>
<dbReference type="Pfam" id="PF01546">
    <property type="entry name" value="Peptidase_M20"/>
    <property type="match status" value="1"/>
</dbReference>
<name>A0ABW2K0J8_9BACI</name>
<dbReference type="InterPro" id="IPR017439">
    <property type="entry name" value="Amidohydrolase"/>
</dbReference>
<evidence type="ECO:0000313" key="2">
    <source>
        <dbReference type="EMBL" id="MFC7319694.1"/>
    </source>
</evidence>
<organism evidence="2 3">
    <name type="scientific">Halobacillus campisalis</name>
    <dbReference type="NCBI Taxonomy" id="435909"/>
    <lineage>
        <taxon>Bacteria</taxon>
        <taxon>Bacillati</taxon>
        <taxon>Bacillota</taxon>
        <taxon>Bacilli</taxon>
        <taxon>Bacillales</taxon>
        <taxon>Bacillaceae</taxon>
        <taxon>Halobacillus</taxon>
    </lineage>
</organism>
<dbReference type="EMBL" id="JBHTBY010000001">
    <property type="protein sequence ID" value="MFC7319694.1"/>
    <property type="molecule type" value="Genomic_DNA"/>
</dbReference>
<feature type="domain" description="Peptidase M20 dimerisation" evidence="1">
    <location>
        <begin position="231"/>
        <end position="321"/>
    </location>
</feature>
<dbReference type="InterPro" id="IPR052030">
    <property type="entry name" value="Peptidase_M20/M20A_hydrolases"/>
</dbReference>
<dbReference type="SUPFAM" id="SSF55031">
    <property type="entry name" value="Bacterial exopeptidase dimerisation domain"/>
    <property type="match status" value="1"/>
</dbReference>
<dbReference type="Pfam" id="PF07687">
    <property type="entry name" value="M20_dimer"/>
    <property type="match status" value="1"/>
</dbReference>
<dbReference type="PANTHER" id="PTHR30575">
    <property type="entry name" value="PEPTIDASE M20"/>
    <property type="match status" value="1"/>
</dbReference>
<dbReference type="Proteomes" id="UP001596494">
    <property type="component" value="Unassembled WGS sequence"/>
</dbReference>
<keyword evidence="3" id="KW-1185">Reference proteome</keyword>
<dbReference type="InterPro" id="IPR011650">
    <property type="entry name" value="Peptidase_M20_dimer"/>
</dbReference>
<dbReference type="RefSeq" id="WP_289215478.1">
    <property type="nucleotide sequence ID" value="NZ_JAPVRC010000003.1"/>
</dbReference>
<reference evidence="3" key="1">
    <citation type="journal article" date="2019" name="Int. J. Syst. Evol. Microbiol.">
        <title>The Global Catalogue of Microorganisms (GCM) 10K type strain sequencing project: providing services to taxonomists for standard genome sequencing and annotation.</title>
        <authorList>
            <consortium name="The Broad Institute Genomics Platform"/>
            <consortium name="The Broad Institute Genome Sequencing Center for Infectious Disease"/>
            <person name="Wu L."/>
            <person name="Ma J."/>
        </authorList>
    </citation>
    <scope>NUCLEOTIDE SEQUENCE [LARGE SCALE GENOMIC DNA]</scope>
    <source>
        <strain evidence="3">CCUG 73951</strain>
    </source>
</reference>